<dbReference type="SUPFAM" id="SSF109854">
    <property type="entry name" value="DinB/YfiT-like putative metalloenzymes"/>
    <property type="match status" value="1"/>
</dbReference>
<dbReference type="Proteomes" id="UP000248330">
    <property type="component" value="Unassembled WGS sequence"/>
</dbReference>
<dbReference type="Gene3D" id="1.20.120.450">
    <property type="entry name" value="dinb family like domain"/>
    <property type="match status" value="1"/>
</dbReference>
<sequence length="173" mass="19097">MGISLYDATVPGFVQTVEATIGVLDKGMTHGPQLGIDPRQIVEARLHPDMLPFRFQVISVIKHSIGAVECAQAGRFGPPPRTPDVDYAGLQAMLEDAALRLKAVRRDELDALQGRELAFEPGSMKLLFTVEDFLLSFSIPNLHFHATTAYDILRMKGVPLGKRDYLGRIRVKA</sequence>
<dbReference type="EMBL" id="QICN01000004">
    <property type="protein sequence ID" value="PXV68377.1"/>
    <property type="molecule type" value="Genomic_DNA"/>
</dbReference>
<dbReference type="PANTHER" id="PTHR36922:SF1">
    <property type="entry name" value="DUF1993 DOMAIN-CONTAINING PROTEIN"/>
    <property type="match status" value="1"/>
</dbReference>
<dbReference type="InterPro" id="IPR018531">
    <property type="entry name" value="DUF1993"/>
</dbReference>
<reference evidence="1 2" key="1">
    <citation type="submission" date="2018-04" db="EMBL/GenBank/DDBJ databases">
        <title>Genomic Encyclopedia of Type Strains, Phase IV (KMG-IV): sequencing the most valuable type-strain genomes for metagenomic binning, comparative biology and taxonomic classification.</title>
        <authorList>
            <person name="Goeker M."/>
        </authorList>
    </citation>
    <scope>NUCLEOTIDE SEQUENCE [LARGE SCALE GENOMIC DNA]</scope>
    <source>
        <strain evidence="1 2">DSM 104150</strain>
    </source>
</reference>
<evidence type="ECO:0008006" key="3">
    <source>
        <dbReference type="Google" id="ProtNLM"/>
    </source>
</evidence>
<dbReference type="AlphaFoldDB" id="A0A318E8N4"/>
<keyword evidence="2" id="KW-1185">Reference proteome</keyword>
<dbReference type="PANTHER" id="PTHR36922">
    <property type="entry name" value="BLL2446 PROTEIN"/>
    <property type="match status" value="1"/>
</dbReference>
<dbReference type="RefSeq" id="WP_110264882.1">
    <property type="nucleotide sequence ID" value="NZ_CAKZQT010000022.1"/>
</dbReference>
<dbReference type="InterPro" id="IPR034660">
    <property type="entry name" value="DinB/YfiT-like"/>
</dbReference>
<proteinExistence type="predicted"/>
<organism evidence="1 2">
    <name type="scientific">Sinimarinibacterium flocculans</name>
    <dbReference type="NCBI Taxonomy" id="985250"/>
    <lineage>
        <taxon>Bacteria</taxon>
        <taxon>Pseudomonadati</taxon>
        <taxon>Pseudomonadota</taxon>
        <taxon>Gammaproteobacteria</taxon>
        <taxon>Nevskiales</taxon>
        <taxon>Nevskiaceae</taxon>
        <taxon>Sinimarinibacterium</taxon>
    </lineage>
</organism>
<dbReference type="Pfam" id="PF09351">
    <property type="entry name" value="DUF1993"/>
    <property type="match status" value="1"/>
</dbReference>
<accession>A0A318E8N4</accession>
<protein>
    <recommendedName>
        <fullName evidence="3">DUF1993 domain-containing protein</fullName>
    </recommendedName>
</protein>
<gene>
    <name evidence="1" type="ORF">C8D93_10472</name>
</gene>
<dbReference type="OrthoDB" id="338237at2"/>
<evidence type="ECO:0000313" key="1">
    <source>
        <dbReference type="EMBL" id="PXV68377.1"/>
    </source>
</evidence>
<evidence type="ECO:0000313" key="2">
    <source>
        <dbReference type="Proteomes" id="UP000248330"/>
    </source>
</evidence>
<comment type="caution">
    <text evidence="1">The sequence shown here is derived from an EMBL/GenBank/DDBJ whole genome shotgun (WGS) entry which is preliminary data.</text>
</comment>
<name>A0A318E8N4_9GAMM</name>